<dbReference type="RefSeq" id="WP_083304631.1">
    <property type="nucleotide sequence ID" value="NZ_CP096649.1"/>
</dbReference>
<dbReference type="InterPro" id="IPR051925">
    <property type="entry name" value="RNA-binding_domain"/>
</dbReference>
<dbReference type="SUPFAM" id="SSF75471">
    <property type="entry name" value="YhbY-like"/>
    <property type="match status" value="1"/>
</dbReference>
<accession>A0A9E7IWC3</accession>
<dbReference type="PANTHER" id="PTHR40065">
    <property type="entry name" value="RNA-BINDING PROTEIN YHBY"/>
    <property type="match status" value="1"/>
</dbReference>
<dbReference type="GO" id="GO:0003723">
    <property type="term" value="F:RNA binding"/>
    <property type="evidence" value="ECO:0007669"/>
    <property type="project" value="UniProtKB-UniRule"/>
</dbReference>
<evidence type="ECO:0000313" key="4">
    <source>
        <dbReference type="EMBL" id="UQK59679.1"/>
    </source>
</evidence>
<reference evidence="4" key="1">
    <citation type="submission" date="2022-04" db="EMBL/GenBank/DDBJ databases">
        <title>Complete genome sequences of Ezakiella coagulans and Fenollaria massiliensis.</title>
        <authorList>
            <person name="France M.T."/>
            <person name="Clifford J."/>
            <person name="Narina S."/>
            <person name="Rutt L."/>
            <person name="Ravel J."/>
        </authorList>
    </citation>
    <scope>NUCLEOTIDE SEQUENCE</scope>
    <source>
        <strain evidence="4">C0061C2</strain>
    </source>
</reference>
<feature type="domain" description="CRM" evidence="3">
    <location>
        <begin position="1"/>
        <end position="95"/>
    </location>
</feature>
<keyword evidence="5" id="KW-1185">Reference proteome</keyword>
<protein>
    <submittedName>
        <fullName evidence="4">YhbY family RNA-binding protein</fullName>
    </submittedName>
</protein>
<dbReference type="Pfam" id="PF01985">
    <property type="entry name" value="CRS1_YhbY"/>
    <property type="match status" value="1"/>
</dbReference>
<dbReference type="InterPro" id="IPR035920">
    <property type="entry name" value="YhbY-like_sf"/>
</dbReference>
<dbReference type="SMART" id="SM01103">
    <property type="entry name" value="CRS1_YhbY"/>
    <property type="match status" value="1"/>
</dbReference>
<dbReference type="PANTHER" id="PTHR40065:SF3">
    <property type="entry name" value="RNA-BINDING PROTEIN YHBY"/>
    <property type="match status" value="1"/>
</dbReference>
<keyword evidence="1 2" id="KW-0694">RNA-binding</keyword>
<name>A0A9E7IWC3_9FIRM</name>
<gene>
    <name evidence="4" type="ORF">M1R53_03275</name>
</gene>
<dbReference type="KEGG" id="fms:M1R53_03275"/>
<proteinExistence type="predicted"/>
<evidence type="ECO:0000259" key="3">
    <source>
        <dbReference type="PROSITE" id="PS51295"/>
    </source>
</evidence>
<dbReference type="InterPro" id="IPR001890">
    <property type="entry name" value="RNA-binding_CRM"/>
</dbReference>
<sequence>MTGKERAKLKSIAQNLKATFQIGKDGISAEFINQIDDYLEKNEIVKIRVLNNSSEDVKEAQAFLMEELNCEFVQQIGSIFVIYRESLKRPRLLQDEK</sequence>
<evidence type="ECO:0000256" key="2">
    <source>
        <dbReference type="PROSITE-ProRule" id="PRU00626"/>
    </source>
</evidence>
<dbReference type="Proteomes" id="UP000831151">
    <property type="component" value="Chromosome"/>
</dbReference>
<dbReference type="AlphaFoldDB" id="A0A9E7IWC3"/>
<dbReference type="PROSITE" id="PS51295">
    <property type="entry name" value="CRM"/>
    <property type="match status" value="1"/>
</dbReference>
<dbReference type="Gene3D" id="3.30.110.60">
    <property type="entry name" value="YhbY-like"/>
    <property type="match status" value="1"/>
</dbReference>
<organism evidence="4 5">
    <name type="scientific">Fenollaria massiliensis</name>
    <dbReference type="NCBI Taxonomy" id="938288"/>
    <lineage>
        <taxon>Bacteria</taxon>
        <taxon>Bacillati</taxon>
        <taxon>Bacillota</taxon>
        <taxon>Clostridia</taxon>
        <taxon>Eubacteriales</taxon>
        <taxon>Fenollaria</taxon>
    </lineage>
</organism>
<evidence type="ECO:0000313" key="5">
    <source>
        <dbReference type="Proteomes" id="UP000831151"/>
    </source>
</evidence>
<dbReference type="EMBL" id="CP096649">
    <property type="protein sequence ID" value="UQK59679.1"/>
    <property type="molecule type" value="Genomic_DNA"/>
</dbReference>
<evidence type="ECO:0000256" key="1">
    <source>
        <dbReference type="ARBA" id="ARBA00022884"/>
    </source>
</evidence>